<protein>
    <submittedName>
        <fullName evidence="2">Uncharacterized protein</fullName>
    </submittedName>
</protein>
<name>A0A9N9TV36_PHYSR</name>
<dbReference type="EMBL" id="OU900097">
    <property type="protein sequence ID" value="CAG9861077.1"/>
    <property type="molecule type" value="Genomic_DNA"/>
</dbReference>
<keyword evidence="3" id="KW-1185">Reference proteome</keyword>
<sequence>MNDKDFGCPLSLLPPPSHSISQLCRAFAKPLIYDGGNGAEDVDGAASAPGDATMPSPKSDIGGDYQSLVLLA</sequence>
<accession>A0A9N9TV36</accession>
<evidence type="ECO:0000256" key="1">
    <source>
        <dbReference type="SAM" id="MobiDB-lite"/>
    </source>
</evidence>
<dbReference type="Proteomes" id="UP001153712">
    <property type="component" value="Chromosome 4"/>
</dbReference>
<feature type="region of interest" description="Disordered" evidence="1">
    <location>
        <begin position="38"/>
        <end position="60"/>
    </location>
</feature>
<evidence type="ECO:0000313" key="2">
    <source>
        <dbReference type="EMBL" id="CAG9861077.1"/>
    </source>
</evidence>
<dbReference type="AlphaFoldDB" id="A0A9N9TV36"/>
<proteinExistence type="predicted"/>
<gene>
    <name evidence="2" type="ORF">PHYEVI_LOCUS7420</name>
</gene>
<organism evidence="2 3">
    <name type="scientific">Phyllotreta striolata</name>
    <name type="common">Striped flea beetle</name>
    <name type="synonym">Crioceris striolata</name>
    <dbReference type="NCBI Taxonomy" id="444603"/>
    <lineage>
        <taxon>Eukaryota</taxon>
        <taxon>Metazoa</taxon>
        <taxon>Ecdysozoa</taxon>
        <taxon>Arthropoda</taxon>
        <taxon>Hexapoda</taxon>
        <taxon>Insecta</taxon>
        <taxon>Pterygota</taxon>
        <taxon>Neoptera</taxon>
        <taxon>Endopterygota</taxon>
        <taxon>Coleoptera</taxon>
        <taxon>Polyphaga</taxon>
        <taxon>Cucujiformia</taxon>
        <taxon>Chrysomeloidea</taxon>
        <taxon>Chrysomelidae</taxon>
        <taxon>Galerucinae</taxon>
        <taxon>Alticini</taxon>
        <taxon>Phyllotreta</taxon>
    </lineage>
</organism>
<evidence type="ECO:0000313" key="3">
    <source>
        <dbReference type="Proteomes" id="UP001153712"/>
    </source>
</evidence>
<reference evidence="2" key="1">
    <citation type="submission" date="2022-01" db="EMBL/GenBank/DDBJ databases">
        <authorList>
            <person name="King R."/>
        </authorList>
    </citation>
    <scope>NUCLEOTIDE SEQUENCE</scope>
</reference>